<dbReference type="SUPFAM" id="SSF52540">
    <property type="entry name" value="P-loop containing nucleoside triphosphate hydrolases"/>
    <property type="match status" value="1"/>
</dbReference>
<evidence type="ECO:0000256" key="3">
    <source>
        <dbReference type="ARBA" id="ARBA00022840"/>
    </source>
</evidence>
<dbReference type="KEGG" id="xak:KIMC2_16830"/>
<evidence type="ECO:0000256" key="2">
    <source>
        <dbReference type="ARBA" id="ARBA00022741"/>
    </source>
</evidence>
<dbReference type="GO" id="GO:0016887">
    <property type="term" value="F:ATP hydrolysis activity"/>
    <property type="evidence" value="ECO:0007669"/>
    <property type="project" value="InterPro"/>
</dbReference>
<evidence type="ECO:0000313" key="6">
    <source>
        <dbReference type="Proteomes" id="UP001321804"/>
    </source>
</evidence>
<evidence type="ECO:0000259" key="4">
    <source>
        <dbReference type="PROSITE" id="PS50893"/>
    </source>
</evidence>
<dbReference type="GO" id="GO:0005524">
    <property type="term" value="F:ATP binding"/>
    <property type="evidence" value="ECO:0007669"/>
    <property type="project" value="UniProtKB-KW"/>
</dbReference>
<dbReference type="InterPro" id="IPR003593">
    <property type="entry name" value="AAA+_ATPase"/>
</dbReference>
<evidence type="ECO:0000256" key="1">
    <source>
        <dbReference type="ARBA" id="ARBA00022448"/>
    </source>
</evidence>
<accession>A0AAU9DFT9</accession>
<dbReference type="CDD" id="cd03230">
    <property type="entry name" value="ABC_DR_subfamily_A"/>
    <property type="match status" value="1"/>
</dbReference>
<gene>
    <name evidence="5" type="ORF">KIMC2_16830</name>
</gene>
<dbReference type="SMART" id="SM00382">
    <property type="entry name" value="AAA"/>
    <property type="match status" value="1"/>
</dbReference>
<organism evidence="5 6">
    <name type="scientific">Xylocopilactobacillus apis</name>
    <dbReference type="NCBI Taxonomy" id="2932183"/>
    <lineage>
        <taxon>Bacteria</taxon>
        <taxon>Bacillati</taxon>
        <taxon>Bacillota</taxon>
        <taxon>Bacilli</taxon>
        <taxon>Lactobacillales</taxon>
        <taxon>Lactobacillaceae</taxon>
        <taxon>Xylocopilactobacillus</taxon>
    </lineage>
</organism>
<keyword evidence="3 5" id="KW-0067">ATP-binding</keyword>
<dbReference type="AlphaFoldDB" id="A0AAU9DFT9"/>
<dbReference type="InterPro" id="IPR051782">
    <property type="entry name" value="ABC_Transporter_VariousFunc"/>
</dbReference>
<dbReference type="EMBL" id="AP026801">
    <property type="protein sequence ID" value="BDR57121.1"/>
    <property type="molecule type" value="Genomic_DNA"/>
</dbReference>
<keyword evidence="6" id="KW-1185">Reference proteome</keyword>
<keyword evidence="2" id="KW-0547">Nucleotide-binding</keyword>
<keyword evidence="1" id="KW-0813">Transport</keyword>
<reference evidence="5 6" key="1">
    <citation type="journal article" date="2023" name="Microbiol. Spectr.">
        <title>Symbiosis of Carpenter Bees with Uncharacterized Lactic Acid Bacteria Showing NAD Auxotrophy.</title>
        <authorList>
            <person name="Kawasaki S."/>
            <person name="Ozawa K."/>
            <person name="Mori T."/>
            <person name="Yamamoto A."/>
            <person name="Ito M."/>
            <person name="Ohkuma M."/>
            <person name="Sakamoto M."/>
            <person name="Matsutani M."/>
        </authorList>
    </citation>
    <scope>NUCLEOTIDE SEQUENCE [LARGE SCALE GENOMIC DNA]</scope>
    <source>
        <strain evidence="5 6">KimC2</strain>
    </source>
</reference>
<protein>
    <submittedName>
        <fullName evidence="5">Antibiotic ABC transporter ATP-binding protein</fullName>
    </submittedName>
</protein>
<dbReference type="RefSeq" id="WP_317695912.1">
    <property type="nucleotide sequence ID" value="NZ_AP026801.1"/>
</dbReference>
<dbReference type="InterPro" id="IPR027417">
    <property type="entry name" value="P-loop_NTPase"/>
</dbReference>
<dbReference type="Gene3D" id="3.40.50.300">
    <property type="entry name" value="P-loop containing nucleotide triphosphate hydrolases"/>
    <property type="match status" value="1"/>
</dbReference>
<evidence type="ECO:0000313" key="5">
    <source>
        <dbReference type="EMBL" id="BDR57121.1"/>
    </source>
</evidence>
<dbReference type="PANTHER" id="PTHR42939:SF1">
    <property type="entry name" value="ABC TRANSPORTER ATP-BINDING PROTEIN ALBC-RELATED"/>
    <property type="match status" value="1"/>
</dbReference>
<dbReference type="InterPro" id="IPR003439">
    <property type="entry name" value="ABC_transporter-like_ATP-bd"/>
</dbReference>
<feature type="domain" description="ABC transporter" evidence="4">
    <location>
        <begin position="3"/>
        <end position="224"/>
    </location>
</feature>
<dbReference type="Proteomes" id="UP001321804">
    <property type="component" value="Chromosome"/>
</dbReference>
<dbReference type="PANTHER" id="PTHR42939">
    <property type="entry name" value="ABC TRANSPORTER ATP-BINDING PROTEIN ALBC-RELATED"/>
    <property type="match status" value="1"/>
</dbReference>
<dbReference type="Pfam" id="PF00005">
    <property type="entry name" value="ABC_tran"/>
    <property type="match status" value="1"/>
</dbReference>
<proteinExistence type="predicted"/>
<name>A0AAU9DFT9_9LACO</name>
<dbReference type="PROSITE" id="PS50893">
    <property type="entry name" value="ABC_TRANSPORTER_2"/>
    <property type="match status" value="1"/>
</dbReference>
<sequence length="293" mass="33583">MILELKDLTKSFKKQLVLDGINLSIEEPRLIALVAPNGSGKTTLLNIICNLERPDTGSVKIEGVTNHMQEIFYDVTYMQDNSVLYTELTGMDHIKFVQAAHNLSDERVEEVLTDLKMNYYMNKKVQNYSLGMKQHLLFAMVILPKPKLLLMDEPLNGLDPASVARVRETLKDLFKAGTTILFSSHNLDQIDKLTDDIYFLKNKQLVSCKEIIDQSINTYTVVVNDIEEFADKIKQPIEIETAHKGKIKCSSEEMAEIIRLTGSDVLDYEKELPPLEQLYFDLFEDYRDGYNYV</sequence>